<reference evidence="2 3" key="1">
    <citation type="submission" date="2021-03" db="EMBL/GenBank/DDBJ databases">
        <title>Actinomadura violae sp. nov., isolated from lichen in Thailand.</title>
        <authorList>
            <person name="Kanchanasin P."/>
            <person name="Saeng-In P."/>
            <person name="Phongsopitanun W."/>
            <person name="Yuki M."/>
            <person name="Kudo T."/>
            <person name="Ohkuma M."/>
            <person name="Tanasupawat S."/>
        </authorList>
    </citation>
    <scope>NUCLEOTIDE SEQUENCE [LARGE SCALE GENOMIC DNA]</scope>
    <source>
        <strain evidence="2 3">LCR2-06</strain>
    </source>
</reference>
<keyword evidence="3" id="KW-1185">Reference proteome</keyword>
<feature type="chain" id="PRO_5047172271" evidence="1">
    <location>
        <begin position="24"/>
        <end position="348"/>
    </location>
</feature>
<organism evidence="2 3">
    <name type="scientific">Actinomadura violacea</name>
    <dbReference type="NCBI Taxonomy" id="2819934"/>
    <lineage>
        <taxon>Bacteria</taxon>
        <taxon>Bacillati</taxon>
        <taxon>Actinomycetota</taxon>
        <taxon>Actinomycetes</taxon>
        <taxon>Streptosporangiales</taxon>
        <taxon>Thermomonosporaceae</taxon>
        <taxon>Actinomadura</taxon>
    </lineage>
</organism>
<feature type="signal peptide" evidence="1">
    <location>
        <begin position="1"/>
        <end position="23"/>
    </location>
</feature>
<name>A0ABS3RN54_9ACTN</name>
<evidence type="ECO:0000313" key="3">
    <source>
        <dbReference type="Proteomes" id="UP000680206"/>
    </source>
</evidence>
<keyword evidence="1" id="KW-0732">Signal</keyword>
<protein>
    <submittedName>
        <fullName evidence="2">Uncharacterized protein</fullName>
    </submittedName>
</protein>
<dbReference type="EMBL" id="JAGEPF010000006">
    <property type="protein sequence ID" value="MBO2458176.1"/>
    <property type="molecule type" value="Genomic_DNA"/>
</dbReference>
<sequence>MKRAIAAAATAAAAVLTSLPAPALATAPELRTVSLPFLWPTARLTDVTADGAGGVWVGGVQGKYCLRWGDLCPAYYDGNPVVRRRVGSSWKEYPLNGWTGQGEIAQVASGAGETWIDGGPSASGSASTYVARFDGSAFQKVAVPAKYVTMLATGPAGTFASAWDPDSAHGLFKRTGDTWTAVNVPGLDYVADLQALTASDAWAVGFKDGLQQVPAAAHFDGTSWKNVPLPAITENDWFRKVVPVAANDVWGITAKRLAHWNGTAWTYVAAPAGYPDFGDLTVDVSGTPWVAPEAAEPPANPPYRYSGGEWEPVTIPSGIAVYHLAAVPGGIWGVGRQGEDTPVALNGS</sequence>
<gene>
    <name evidence="2" type="ORF">J4709_11410</name>
</gene>
<dbReference type="Proteomes" id="UP000680206">
    <property type="component" value="Unassembled WGS sequence"/>
</dbReference>
<dbReference type="RefSeq" id="WP_208239926.1">
    <property type="nucleotide sequence ID" value="NZ_JAGEPF010000006.1"/>
</dbReference>
<comment type="caution">
    <text evidence="2">The sequence shown here is derived from an EMBL/GenBank/DDBJ whole genome shotgun (WGS) entry which is preliminary data.</text>
</comment>
<accession>A0ABS3RN54</accession>
<proteinExistence type="predicted"/>
<evidence type="ECO:0000256" key="1">
    <source>
        <dbReference type="SAM" id="SignalP"/>
    </source>
</evidence>
<evidence type="ECO:0000313" key="2">
    <source>
        <dbReference type="EMBL" id="MBO2458176.1"/>
    </source>
</evidence>